<keyword evidence="9" id="KW-1185">Reference proteome</keyword>
<keyword evidence="5 6" id="KW-0472">Membrane</keyword>
<evidence type="ECO:0000313" key="9">
    <source>
        <dbReference type="Proteomes" id="UP000053405"/>
    </source>
</evidence>
<accession>L7L9E3</accession>
<proteinExistence type="predicted"/>
<dbReference type="PRINTS" id="PR00119">
    <property type="entry name" value="CATATPASE"/>
</dbReference>
<dbReference type="GO" id="GO:0005524">
    <property type="term" value="F:ATP binding"/>
    <property type="evidence" value="ECO:0007669"/>
    <property type="project" value="InterPro"/>
</dbReference>
<dbReference type="InterPro" id="IPR044492">
    <property type="entry name" value="P_typ_ATPase_HD_dom"/>
</dbReference>
<dbReference type="OrthoDB" id="9814270at2"/>
<evidence type="ECO:0000256" key="6">
    <source>
        <dbReference type="SAM" id="Phobius"/>
    </source>
</evidence>
<feature type="transmembrane region" description="Helical" evidence="6">
    <location>
        <begin position="615"/>
        <end position="634"/>
    </location>
</feature>
<dbReference type="InterPro" id="IPR036412">
    <property type="entry name" value="HAD-like_sf"/>
</dbReference>
<comment type="caution">
    <text evidence="8">The sequence shown here is derived from an EMBL/GenBank/DDBJ whole genome shotgun (WGS) entry which is preliminary data.</text>
</comment>
<dbReference type="AlphaFoldDB" id="L7L9E3"/>
<feature type="transmembrane region" description="Helical" evidence="6">
    <location>
        <begin position="722"/>
        <end position="741"/>
    </location>
</feature>
<evidence type="ECO:0000313" key="8">
    <source>
        <dbReference type="EMBL" id="GAC57519.1"/>
    </source>
</evidence>
<feature type="transmembrane region" description="Helical" evidence="6">
    <location>
        <begin position="216"/>
        <end position="234"/>
    </location>
</feature>
<gene>
    <name evidence="8" type="ORF">GOHSU_21_00110</name>
</gene>
<keyword evidence="2 6" id="KW-0812">Transmembrane</keyword>
<evidence type="ECO:0000256" key="2">
    <source>
        <dbReference type="ARBA" id="ARBA00022692"/>
    </source>
</evidence>
<feature type="transmembrane region" description="Helical" evidence="6">
    <location>
        <begin position="753"/>
        <end position="772"/>
    </location>
</feature>
<dbReference type="InterPro" id="IPR001757">
    <property type="entry name" value="P_typ_ATPase"/>
</dbReference>
<dbReference type="InterPro" id="IPR018303">
    <property type="entry name" value="ATPase_P-typ_P_site"/>
</dbReference>
<evidence type="ECO:0000256" key="4">
    <source>
        <dbReference type="ARBA" id="ARBA00022989"/>
    </source>
</evidence>
<dbReference type="Gene3D" id="1.20.1110.10">
    <property type="entry name" value="Calcium-transporting ATPase, transmembrane domain"/>
    <property type="match status" value="1"/>
</dbReference>
<feature type="transmembrane region" description="Helical" evidence="6">
    <location>
        <begin position="784"/>
        <end position="804"/>
    </location>
</feature>
<dbReference type="SFLD" id="SFLDS00003">
    <property type="entry name" value="Haloacid_Dehalogenase"/>
    <property type="match status" value="1"/>
</dbReference>
<dbReference type="InterPro" id="IPR059000">
    <property type="entry name" value="ATPase_P-type_domA"/>
</dbReference>
<dbReference type="Pfam" id="PF00702">
    <property type="entry name" value="Hydrolase"/>
    <property type="match status" value="1"/>
</dbReference>
<evidence type="ECO:0000256" key="1">
    <source>
        <dbReference type="ARBA" id="ARBA00004651"/>
    </source>
</evidence>
<dbReference type="eggNOG" id="COG0474">
    <property type="taxonomic scope" value="Bacteria"/>
</dbReference>
<dbReference type="Pfam" id="PF00122">
    <property type="entry name" value="E1-E2_ATPase"/>
    <property type="match status" value="1"/>
</dbReference>
<reference evidence="8 9" key="1">
    <citation type="submission" date="2012-12" db="EMBL/GenBank/DDBJ databases">
        <title>Whole genome shotgun sequence of Gordonia hirsuta NBRC 16056.</title>
        <authorList>
            <person name="Isaki-Nakamura S."/>
            <person name="Hosoyama A."/>
            <person name="Tsuchikane K."/>
            <person name="Katsumata H."/>
            <person name="Baba S."/>
            <person name="Yamazaki S."/>
            <person name="Fujita N."/>
        </authorList>
    </citation>
    <scope>NUCLEOTIDE SEQUENCE [LARGE SCALE GENOMIC DNA]</scope>
    <source>
        <strain evidence="8 9">NBRC 16056</strain>
    </source>
</reference>
<keyword evidence="3" id="KW-1278">Translocase</keyword>
<sequence>MSTPTTTRPTGLTAAEVAERVAAGKVNTQPDKSGRSVADIVRANVFTPINGILGVLFAIVAYTGSFINGLFGLLIIANSGIGIIQEVRAKRTLDRLSIIGQAQPVVRRDGQAVAIPPNEVVLDDLIEMAPGDQIVVDGETVESQALDVDESLLTGEADAVDKAVGDEIMSGSFVVSGSGSYRATKVGADAYAAKLAAEASKFTLVNSELRSGINKILGVITVILIPAGALTIYNQLVISRQELNDALLGMVAALVPMVPEGLVLMTSIAFAVGVVRLGQRQCLVNELPAIEGLARVNVVCTDKTGTLTEMGMRLSEVRVVNDDFSQEEVTRALAAIAAADPHPNASIEAIKEAYPEAPDWHSSAILPFSSANKFSGVSLSDDAGADHGNWLIGAPDVLLDPESDTAKLASDLGATGLRILMIGATDVPVDTAPTGSANVPGTMTEVGLIVLEQRVRPDAKDTLEYFGSQDVHVKVISGDNARSVGAVAESLGLGTADTAVDARKLATDPEELADQVEEGVTFGRVRPDQKRAMVEALQSRGHTVAMTGDGVNDVLALKDADIGVAMGSGSSAARSVAQIVLLDNKFATLPFVVGEGRRVIGNIERVSNLFLTKTVYAVLLAIAVGIAGLVAHFADMAPISYPFQPIHVTISAWFTIGVPAFILSLAPNNERAKTGFVRRVLTQAVPNGLIVGSLTFLCYLWVNPGTRAPSMMGAETEFNAPQMQAATATLAAMITMAWWVLVVVARPMTWWKAILVGVSVVAYGIIFTWSWTQELFKLDSGNGQMMLKAAVCAAVGLVLIEVSSRILKARLERRAAAEQAALHEHSQKHDPEHASVRA</sequence>
<dbReference type="EMBL" id="BANT01000021">
    <property type="protein sequence ID" value="GAC57519.1"/>
    <property type="molecule type" value="Genomic_DNA"/>
</dbReference>
<dbReference type="Gene3D" id="2.70.150.10">
    <property type="entry name" value="Calcium-transporting ATPase, cytoplasmic transduction domain A"/>
    <property type="match status" value="1"/>
</dbReference>
<feature type="transmembrane region" description="Helical" evidence="6">
    <location>
        <begin position="646"/>
        <end position="668"/>
    </location>
</feature>
<dbReference type="InterPro" id="IPR023299">
    <property type="entry name" value="ATPase_P-typ_cyto_dom_N"/>
</dbReference>
<dbReference type="STRING" id="1121927.GOHSU_21_00110"/>
<feature type="domain" description="P-type ATPase A" evidence="7">
    <location>
        <begin position="105"/>
        <end position="197"/>
    </location>
</feature>
<evidence type="ECO:0000256" key="5">
    <source>
        <dbReference type="ARBA" id="ARBA00023136"/>
    </source>
</evidence>
<name>L7L9E3_9ACTN</name>
<dbReference type="InterPro" id="IPR023214">
    <property type="entry name" value="HAD_sf"/>
</dbReference>
<protein>
    <submittedName>
        <fullName evidence="8">Putative cation-transporting ATPase</fullName>
    </submittedName>
</protein>
<keyword evidence="4 6" id="KW-1133">Transmembrane helix</keyword>
<dbReference type="Gene3D" id="3.40.1110.10">
    <property type="entry name" value="Calcium-transporting ATPase, cytoplasmic domain N"/>
    <property type="match status" value="1"/>
</dbReference>
<dbReference type="PROSITE" id="PS00154">
    <property type="entry name" value="ATPASE_E1_E2"/>
    <property type="match status" value="1"/>
</dbReference>
<dbReference type="GO" id="GO:0016887">
    <property type="term" value="F:ATP hydrolysis activity"/>
    <property type="evidence" value="ECO:0007669"/>
    <property type="project" value="InterPro"/>
</dbReference>
<dbReference type="SFLD" id="SFLDG00002">
    <property type="entry name" value="C1.7:_P-type_atpase_like"/>
    <property type="match status" value="1"/>
</dbReference>
<dbReference type="NCBIfam" id="TIGR01494">
    <property type="entry name" value="ATPase_P-type"/>
    <property type="match status" value="2"/>
</dbReference>
<organism evidence="8 9">
    <name type="scientific">Gordonia hirsuta DSM 44140 = NBRC 16056</name>
    <dbReference type="NCBI Taxonomy" id="1121927"/>
    <lineage>
        <taxon>Bacteria</taxon>
        <taxon>Bacillati</taxon>
        <taxon>Actinomycetota</taxon>
        <taxon>Actinomycetes</taxon>
        <taxon>Mycobacteriales</taxon>
        <taxon>Gordoniaceae</taxon>
        <taxon>Gordonia</taxon>
    </lineage>
</organism>
<dbReference type="InterPro" id="IPR008250">
    <property type="entry name" value="ATPase_P-typ_transduc_dom_A_sf"/>
</dbReference>
<evidence type="ECO:0000259" key="7">
    <source>
        <dbReference type="Pfam" id="PF00122"/>
    </source>
</evidence>
<feature type="transmembrane region" description="Helical" evidence="6">
    <location>
        <begin position="680"/>
        <end position="702"/>
    </location>
</feature>
<dbReference type="SFLD" id="SFLDF00027">
    <property type="entry name" value="p-type_atpase"/>
    <property type="match status" value="1"/>
</dbReference>
<dbReference type="SUPFAM" id="SSF56784">
    <property type="entry name" value="HAD-like"/>
    <property type="match status" value="1"/>
</dbReference>
<dbReference type="SUPFAM" id="SSF81653">
    <property type="entry name" value="Calcium ATPase, transduction domain A"/>
    <property type="match status" value="1"/>
</dbReference>
<dbReference type="PANTHER" id="PTHR42861">
    <property type="entry name" value="CALCIUM-TRANSPORTING ATPASE"/>
    <property type="match status" value="1"/>
</dbReference>
<dbReference type="GO" id="GO:0005886">
    <property type="term" value="C:plasma membrane"/>
    <property type="evidence" value="ECO:0007669"/>
    <property type="project" value="UniProtKB-SubCell"/>
</dbReference>
<dbReference type="Gene3D" id="3.40.50.1000">
    <property type="entry name" value="HAD superfamily/HAD-like"/>
    <property type="match status" value="1"/>
</dbReference>
<dbReference type="Proteomes" id="UP000053405">
    <property type="component" value="Unassembled WGS sequence"/>
</dbReference>
<dbReference type="SUPFAM" id="SSF81665">
    <property type="entry name" value="Calcium ATPase, transmembrane domain M"/>
    <property type="match status" value="1"/>
</dbReference>
<evidence type="ECO:0000256" key="3">
    <source>
        <dbReference type="ARBA" id="ARBA00022967"/>
    </source>
</evidence>
<dbReference type="RefSeq" id="WP_005939763.1">
    <property type="nucleotide sequence ID" value="NZ_ATVK01000011.1"/>
</dbReference>
<comment type="subcellular location">
    <subcellularLocation>
        <location evidence="1">Cell membrane</location>
        <topology evidence="1">Multi-pass membrane protein</topology>
    </subcellularLocation>
</comment>
<dbReference type="InterPro" id="IPR023298">
    <property type="entry name" value="ATPase_P-typ_TM_dom_sf"/>
</dbReference>
<feature type="transmembrane region" description="Helical" evidence="6">
    <location>
        <begin position="246"/>
        <end position="275"/>
    </location>
</feature>